<protein>
    <submittedName>
        <fullName evidence="1">Uncharacterized protein</fullName>
    </submittedName>
</protein>
<proteinExistence type="predicted"/>
<reference evidence="1 2" key="1">
    <citation type="journal article" date="2008" name="Science">
        <title>The Physcomitrella genome reveals evolutionary insights into the conquest of land by plants.</title>
        <authorList>
            <person name="Rensing S."/>
            <person name="Lang D."/>
            <person name="Zimmer A."/>
            <person name="Terry A."/>
            <person name="Salamov A."/>
            <person name="Shapiro H."/>
            <person name="Nishiyama T."/>
            <person name="Perroud P.-F."/>
            <person name="Lindquist E."/>
            <person name="Kamisugi Y."/>
            <person name="Tanahashi T."/>
            <person name="Sakakibara K."/>
            <person name="Fujita T."/>
            <person name="Oishi K."/>
            <person name="Shin-I T."/>
            <person name="Kuroki Y."/>
            <person name="Toyoda A."/>
            <person name="Suzuki Y."/>
            <person name="Hashimoto A."/>
            <person name="Yamaguchi K."/>
            <person name="Sugano A."/>
            <person name="Kohara Y."/>
            <person name="Fujiyama A."/>
            <person name="Anterola A."/>
            <person name="Aoki S."/>
            <person name="Ashton N."/>
            <person name="Barbazuk W.B."/>
            <person name="Barker E."/>
            <person name="Bennetzen J."/>
            <person name="Bezanilla M."/>
            <person name="Blankenship R."/>
            <person name="Cho S.H."/>
            <person name="Dutcher S."/>
            <person name="Estelle M."/>
            <person name="Fawcett J.A."/>
            <person name="Gundlach H."/>
            <person name="Hanada K."/>
            <person name="Heyl A."/>
            <person name="Hicks K.A."/>
            <person name="Hugh J."/>
            <person name="Lohr M."/>
            <person name="Mayer K."/>
            <person name="Melkozernov A."/>
            <person name="Murata T."/>
            <person name="Nelson D."/>
            <person name="Pils B."/>
            <person name="Prigge M."/>
            <person name="Reiss B."/>
            <person name="Renner T."/>
            <person name="Rombauts S."/>
            <person name="Rushton P."/>
            <person name="Sanderfoot A."/>
            <person name="Schween G."/>
            <person name="Shiu S.-H."/>
            <person name="Stueber K."/>
            <person name="Theodoulou F.L."/>
            <person name="Tu H."/>
            <person name="Van de Peer Y."/>
            <person name="Verrier P.J."/>
            <person name="Waters E."/>
            <person name="Wood A."/>
            <person name="Yang L."/>
            <person name="Cove D."/>
            <person name="Cuming A."/>
            <person name="Hasebe M."/>
            <person name="Lucas S."/>
            <person name="Mishler D.B."/>
            <person name="Reski R."/>
            <person name="Grigoriev I."/>
            <person name="Quatrano R.S."/>
            <person name="Boore J.L."/>
        </authorList>
    </citation>
    <scope>NUCLEOTIDE SEQUENCE [LARGE SCALE GENOMIC DNA]</scope>
    <source>
        <strain evidence="1 2">cv. Gransden 2004</strain>
    </source>
</reference>
<dbReference type="Gramene" id="Pp3c15_22810V3.1">
    <property type="protein sequence ID" value="PAC:32928066.CDS.1"/>
    <property type="gene ID" value="Pp3c15_22810"/>
</dbReference>
<evidence type="ECO:0000313" key="2">
    <source>
        <dbReference type="Proteomes" id="UP000006727"/>
    </source>
</evidence>
<dbReference type="EnsemblPlants" id="Pp3c15_22810V3.1">
    <property type="protein sequence ID" value="PAC:32928066.CDS.1"/>
    <property type="gene ID" value="Pp3c15_22810"/>
</dbReference>
<dbReference type="AlphaFoldDB" id="A0A7I3Z6J4"/>
<sequence>MSQRLQLAIHVTPFLPIVVSNSCTVSDVRRFLSGCISKVCHNTYPQIIGGRIPAGSSIVIIERTEVPHHMLLLRYSMVQALLYSQLSFFVCPLPSR</sequence>
<dbReference type="Proteomes" id="UP000006727">
    <property type="component" value="Chromosome 15"/>
</dbReference>
<dbReference type="EMBL" id="ABEU02000015">
    <property type="status" value="NOT_ANNOTATED_CDS"/>
    <property type="molecule type" value="Genomic_DNA"/>
</dbReference>
<accession>A0A7I3Z6J4</accession>
<reference evidence="1 2" key="2">
    <citation type="journal article" date="2018" name="Plant J.">
        <title>The Physcomitrella patens chromosome-scale assembly reveals moss genome structure and evolution.</title>
        <authorList>
            <person name="Lang D."/>
            <person name="Ullrich K.K."/>
            <person name="Murat F."/>
            <person name="Fuchs J."/>
            <person name="Jenkins J."/>
            <person name="Haas F.B."/>
            <person name="Piednoel M."/>
            <person name="Gundlach H."/>
            <person name="Van Bel M."/>
            <person name="Meyberg R."/>
            <person name="Vives C."/>
            <person name="Morata J."/>
            <person name="Symeonidi A."/>
            <person name="Hiss M."/>
            <person name="Muchero W."/>
            <person name="Kamisugi Y."/>
            <person name="Saleh O."/>
            <person name="Blanc G."/>
            <person name="Decker E.L."/>
            <person name="van Gessel N."/>
            <person name="Grimwood J."/>
            <person name="Hayes R.D."/>
            <person name="Graham S.W."/>
            <person name="Gunter L.E."/>
            <person name="McDaniel S.F."/>
            <person name="Hoernstein S.N.W."/>
            <person name="Larsson A."/>
            <person name="Li F.W."/>
            <person name="Perroud P.F."/>
            <person name="Phillips J."/>
            <person name="Ranjan P."/>
            <person name="Rokshar D.S."/>
            <person name="Rothfels C.J."/>
            <person name="Schneider L."/>
            <person name="Shu S."/>
            <person name="Stevenson D.W."/>
            <person name="Thummler F."/>
            <person name="Tillich M."/>
            <person name="Villarreal Aguilar J.C."/>
            <person name="Widiez T."/>
            <person name="Wong G.K."/>
            <person name="Wymore A."/>
            <person name="Zhang Y."/>
            <person name="Zimmer A.D."/>
            <person name="Quatrano R.S."/>
            <person name="Mayer K.F.X."/>
            <person name="Goodstein D."/>
            <person name="Casacuberta J.M."/>
            <person name="Vandepoele K."/>
            <person name="Reski R."/>
            <person name="Cuming A.C."/>
            <person name="Tuskan G.A."/>
            <person name="Maumus F."/>
            <person name="Salse J."/>
            <person name="Schmutz J."/>
            <person name="Rensing S.A."/>
        </authorList>
    </citation>
    <scope>NUCLEOTIDE SEQUENCE [LARGE SCALE GENOMIC DNA]</scope>
    <source>
        <strain evidence="1 2">cv. Gransden 2004</strain>
    </source>
</reference>
<reference evidence="1" key="3">
    <citation type="submission" date="2020-12" db="UniProtKB">
        <authorList>
            <consortium name="EnsemblPlants"/>
        </authorList>
    </citation>
    <scope>IDENTIFICATION</scope>
</reference>
<dbReference type="InParanoid" id="A0A7I3Z6J4"/>
<evidence type="ECO:0000313" key="1">
    <source>
        <dbReference type="EnsemblPlants" id="PAC:32928066.CDS.1"/>
    </source>
</evidence>
<name>A0A7I3Z6J4_PHYPA</name>
<keyword evidence="2" id="KW-1185">Reference proteome</keyword>
<organism evidence="1 2">
    <name type="scientific">Physcomitrium patens</name>
    <name type="common">Spreading-leaved earth moss</name>
    <name type="synonym">Physcomitrella patens</name>
    <dbReference type="NCBI Taxonomy" id="3218"/>
    <lineage>
        <taxon>Eukaryota</taxon>
        <taxon>Viridiplantae</taxon>
        <taxon>Streptophyta</taxon>
        <taxon>Embryophyta</taxon>
        <taxon>Bryophyta</taxon>
        <taxon>Bryophytina</taxon>
        <taxon>Bryopsida</taxon>
        <taxon>Funariidae</taxon>
        <taxon>Funariales</taxon>
        <taxon>Funariaceae</taxon>
        <taxon>Physcomitrium</taxon>
    </lineage>
</organism>